<dbReference type="Proteomes" id="UP000240978">
    <property type="component" value="Unassembled WGS sequence"/>
</dbReference>
<dbReference type="RefSeq" id="WP_106605436.1">
    <property type="nucleotide sequence ID" value="NZ_PYGK01000018.1"/>
</dbReference>
<sequence>MPLKDYVCKKTVAIYYRQGGKLEDTKLEDFAGKAIVLFKNYSYPGLKIDSGTMVSSSKAFINYRREYAATNDLDGLLVAQQAFFKGLQGDVKDNDLIRLDWQLTETGSEAAMICNEVQSEEANPLADGALLLTNVIKHHKSIIDLSLIGNRYLVPKVMEWIADGTIDKENKPNILYVDVAGNWITDFCIDLNNMPLYNK</sequence>
<organism evidence="1 2">
    <name type="scientific">Chitinophaga ginsengisoli</name>
    <dbReference type="NCBI Taxonomy" id="363837"/>
    <lineage>
        <taxon>Bacteria</taxon>
        <taxon>Pseudomonadati</taxon>
        <taxon>Bacteroidota</taxon>
        <taxon>Chitinophagia</taxon>
        <taxon>Chitinophagales</taxon>
        <taxon>Chitinophagaceae</taxon>
        <taxon>Chitinophaga</taxon>
    </lineage>
</organism>
<accession>A0A2P8FNM2</accession>
<proteinExistence type="predicted"/>
<dbReference type="EMBL" id="PYGK01000018">
    <property type="protein sequence ID" value="PSL23322.1"/>
    <property type="molecule type" value="Genomic_DNA"/>
</dbReference>
<protein>
    <submittedName>
        <fullName evidence="1">Uncharacterized protein</fullName>
    </submittedName>
</protein>
<comment type="caution">
    <text evidence="1">The sequence shown here is derived from an EMBL/GenBank/DDBJ whole genome shotgun (WGS) entry which is preliminary data.</text>
</comment>
<dbReference type="OrthoDB" id="2079904at2"/>
<name>A0A2P8FNM2_9BACT</name>
<gene>
    <name evidence="1" type="ORF">CLV42_11837</name>
</gene>
<dbReference type="AlphaFoldDB" id="A0A2P8FNM2"/>
<keyword evidence="2" id="KW-1185">Reference proteome</keyword>
<reference evidence="1 2" key="1">
    <citation type="submission" date="2018-03" db="EMBL/GenBank/DDBJ databases">
        <title>Genomic Encyclopedia of Archaeal and Bacterial Type Strains, Phase II (KMG-II): from individual species to whole genera.</title>
        <authorList>
            <person name="Goeker M."/>
        </authorList>
    </citation>
    <scope>NUCLEOTIDE SEQUENCE [LARGE SCALE GENOMIC DNA]</scope>
    <source>
        <strain evidence="1 2">DSM 18107</strain>
    </source>
</reference>
<evidence type="ECO:0000313" key="2">
    <source>
        <dbReference type="Proteomes" id="UP000240978"/>
    </source>
</evidence>
<evidence type="ECO:0000313" key="1">
    <source>
        <dbReference type="EMBL" id="PSL23322.1"/>
    </source>
</evidence>